<gene>
    <name evidence="1" type="ORF">Henu5_gp94</name>
</gene>
<proteinExistence type="predicted"/>
<reference evidence="1 2" key="1">
    <citation type="submission" date="2018-11" db="EMBL/GenBank/DDBJ databases">
        <authorList>
            <person name="Teng T."/>
        </authorList>
    </citation>
    <scope>NUCLEOTIDE SEQUENCE [LARGE SCALE GENOMIC DNA]</scope>
</reference>
<protein>
    <submittedName>
        <fullName evidence="1">Uncharacterized protein</fullName>
    </submittedName>
</protein>
<keyword evidence="2" id="KW-1185">Reference proteome</keyword>
<organism evidence="1 2">
    <name type="scientific">Pseudomonas phage Henu5</name>
    <dbReference type="NCBI Taxonomy" id="2499902"/>
    <lineage>
        <taxon>Viruses</taxon>
        <taxon>Duplodnaviria</taxon>
        <taxon>Heunggongvirae</taxon>
        <taxon>Uroviricota</taxon>
        <taxon>Caudoviricetes</taxon>
        <taxon>Vandenendeviridae</taxon>
        <taxon>Skurskavirinae</taxon>
        <taxon>Pakpunavirus</taxon>
        <taxon>Pakpunavirus Henu5</taxon>
    </lineage>
</organism>
<accession>A0A410T867</accession>
<evidence type="ECO:0000313" key="2">
    <source>
        <dbReference type="Proteomes" id="UP000289163"/>
    </source>
</evidence>
<dbReference type="Proteomes" id="UP000289163">
    <property type="component" value="Segment"/>
</dbReference>
<name>A0A410T867_9CAUD</name>
<dbReference type="EMBL" id="MK224498">
    <property type="protein sequence ID" value="QAU05123.1"/>
    <property type="molecule type" value="Genomic_DNA"/>
</dbReference>
<sequence>MTSSVAPMATSRRRTSPATAIISPANDALSCWTRRRRLPNGHQQAEGGLLGMNSVWVIFGQLWDDYSGEFDLHMLGVLGNTKAETIRRVVSSYPGLPEPDEELLDFIVAGLIVNAECEVDIPCGKTGKDEWVMYSIRKKEVYQ</sequence>
<evidence type="ECO:0000313" key="1">
    <source>
        <dbReference type="EMBL" id="QAU05123.1"/>
    </source>
</evidence>